<dbReference type="EMBL" id="JBCNJP010000006">
    <property type="protein sequence ID" value="KAK9078400.1"/>
    <property type="molecule type" value="Genomic_DNA"/>
</dbReference>
<gene>
    <name evidence="2" type="ORF">SSX86_002457</name>
</gene>
<name>A0AAP0DNN3_9ASTR</name>
<organism evidence="2 3">
    <name type="scientific">Deinandra increscens subsp. villosa</name>
    <dbReference type="NCBI Taxonomy" id="3103831"/>
    <lineage>
        <taxon>Eukaryota</taxon>
        <taxon>Viridiplantae</taxon>
        <taxon>Streptophyta</taxon>
        <taxon>Embryophyta</taxon>
        <taxon>Tracheophyta</taxon>
        <taxon>Spermatophyta</taxon>
        <taxon>Magnoliopsida</taxon>
        <taxon>eudicotyledons</taxon>
        <taxon>Gunneridae</taxon>
        <taxon>Pentapetalae</taxon>
        <taxon>asterids</taxon>
        <taxon>campanulids</taxon>
        <taxon>Asterales</taxon>
        <taxon>Asteraceae</taxon>
        <taxon>Asteroideae</taxon>
        <taxon>Heliantheae alliance</taxon>
        <taxon>Madieae</taxon>
        <taxon>Madiinae</taxon>
        <taxon>Deinandra</taxon>
    </lineage>
</organism>
<dbReference type="InterPro" id="IPR055411">
    <property type="entry name" value="LRR_FXL15/At3g58940/PEG3-like"/>
</dbReference>
<proteinExistence type="predicted"/>
<reference evidence="2 3" key="1">
    <citation type="submission" date="2024-04" db="EMBL/GenBank/DDBJ databases">
        <title>The reference genome of an endangered Asteraceae, Deinandra increscens subsp. villosa, native to the Central Coast of California.</title>
        <authorList>
            <person name="Guilliams M."/>
            <person name="Hasenstab-Lehman K."/>
            <person name="Meyer R."/>
            <person name="Mcevoy S."/>
        </authorList>
    </citation>
    <scope>NUCLEOTIDE SEQUENCE [LARGE SCALE GENOMIC DNA]</scope>
    <source>
        <tissue evidence="2">Leaf</tissue>
    </source>
</reference>
<evidence type="ECO:0000313" key="3">
    <source>
        <dbReference type="Proteomes" id="UP001408789"/>
    </source>
</evidence>
<evidence type="ECO:0000259" key="1">
    <source>
        <dbReference type="Pfam" id="PF24758"/>
    </source>
</evidence>
<accession>A0AAP0DNN3</accession>
<sequence>MEAKCLSEAQQLSLDIITTLPETITETILCLLPIEEAARTSILSREWRYKWTKIPKLIFHSSGEFERTGENTASDIQMARKNMDGRCKLFYVVYQVLLLHQGPIHEFALHMDADYHCFEVDQIILYLSRNHALKKLQLEFMGQGVYKLPLCAFSLHQLTDLDLSQIDLDHQPIFGGFPKLRSLNLCSVSISTKALLHLLSNCPSLTRFIVFFEGTDDKDCTIIELFECLPAIEHLDTHTVSFVEMLVLDSLPKELPTLLIHLRYVRLKDAWLSDDGLCFLAALIKCSPNLEKICLELDCIYDYDDEIWSGILEEYSDVSLEHLNELEIGYFSIMNPEMEFVKFILARSPKLKKLRLWGLDETDQLDSEMLKTLLRSQCVSPVEIVVE</sequence>
<keyword evidence="3" id="KW-1185">Reference proteome</keyword>
<dbReference type="PANTHER" id="PTHR31639">
    <property type="entry name" value="F-BOX PROTEIN-LIKE"/>
    <property type="match status" value="1"/>
</dbReference>
<dbReference type="Pfam" id="PF24758">
    <property type="entry name" value="LRR_At5g56370"/>
    <property type="match status" value="1"/>
</dbReference>
<evidence type="ECO:0000313" key="2">
    <source>
        <dbReference type="EMBL" id="KAK9078400.1"/>
    </source>
</evidence>
<dbReference type="Proteomes" id="UP001408789">
    <property type="component" value="Unassembled WGS sequence"/>
</dbReference>
<dbReference type="InterPro" id="IPR032675">
    <property type="entry name" value="LRR_dom_sf"/>
</dbReference>
<protein>
    <recommendedName>
        <fullName evidence="1">F-box/LRR-repeat protein 15/At3g58940/PEG3-like LRR domain-containing protein</fullName>
    </recommendedName>
</protein>
<dbReference type="Gene3D" id="3.80.10.10">
    <property type="entry name" value="Ribonuclease Inhibitor"/>
    <property type="match status" value="1"/>
</dbReference>
<dbReference type="InterPro" id="IPR036047">
    <property type="entry name" value="F-box-like_dom_sf"/>
</dbReference>
<dbReference type="SUPFAM" id="SSF81383">
    <property type="entry name" value="F-box domain"/>
    <property type="match status" value="1"/>
</dbReference>
<comment type="caution">
    <text evidence="2">The sequence shown here is derived from an EMBL/GenBank/DDBJ whole genome shotgun (WGS) entry which is preliminary data.</text>
</comment>
<dbReference type="SUPFAM" id="SSF52047">
    <property type="entry name" value="RNI-like"/>
    <property type="match status" value="1"/>
</dbReference>
<dbReference type="PANTHER" id="PTHR31639:SF315">
    <property type="entry name" value="LEUCINE-RICH REPEAT DOMAIN SUPERFAMILY, F-BOX-LIKE DOMAIN SUPERFAMILY"/>
    <property type="match status" value="1"/>
</dbReference>
<feature type="domain" description="F-box/LRR-repeat protein 15/At3g58940/PEG3-like LRR" evidence="1">
    <location>
        <begin position="138"/>
        <end position="208"/>
    </location>
</feature>
<dbReference type="AlphaFoldDB" id="A0AAP0DNN3"/>